<evidence type="ECO:0000256" key="3">
    <source>
        <dbReference type="ARBA" id="ARBA00022448"/>
    </source>
</evidence>
<evidence type="ECO:0000313" key="9">
    <source>
        <dbReference type="EMBL" id="EPD98844.1"/>
    </source>
</evidence>
<feature type="transmembrane region" description="Helical" evidence="8">
    <location>
        <begin position="122"/>
        <end position="148"/>
    </location>
</feature>
<keyword evidence="7 8" id="KW-0472">Membrane</keyword>
<dbReference type="GO" id="GO:0055085">
    <property type="term" value="P:transmembrane transport"/>
    <property type="evidence" value="ECO:0007669"/>
    <property type="project" value="InterPro"/>
</dbReference>
<comment type="subcellular location">
    <subcellularLocation>
        <location evidence="1">Cell membrane</location>
        <topology evidence="1">Multi-pass membrane protein</topology>
    </subcellularLocation>
</comment>
<evidence type="ECO:0000256" key="4">
    <source>
        <dbReference type="ARBA" id="ARBA00022475"/>
    </source>
</evidence>
<accession>S3CE88</accession>
<evidence type="ECO:0000313" key="10">
    <source>
        <dbReference type="Proteomes" id="UP000014400"/>
    </source>
</evidence>
<dbReference type="PANTHER" id="PTHR36838:SF4">
    <property type="entry name" value="AUXIN EFFLUX CARRIER FAMILY PROTEIN"/>
    <property type="match status" value="1"/>
</dbReference>
<keyword evidence="3" id="KW-0813">Transport</keyword>
<evidence type="ECO:0000256" key="6">
    <source>
        <dbReference type="ARBA" id="ARBA00022989"/>
    </source>
</evidence>
<comment type="caution">
    <text evidence="9">The sequence shown here is derived from an EMBL/GenBank/DDBJ whole genome shotgun (WGS) entry which is preliminary data.</text>
</comment>
<evidence type="ECO:0000256" key="5">
    <source>
        <dbReference type="ARBA" id="ARBA00022692"/>
    </source>
</evidence>
<comment type="similarity">
    <text evidence="2">Belongs to the auxin efflux carrier (TC 2.A.69) family.</text>
</comment>
<dbReference type="Proteomes" id="UP000014400">
    <property type="component" value="Unassembled WGS sequence"/>
</dbReference>
<dbReference type="PATRIC" id="fig|1203554.3.peg.1483"/>
<dbReference type="AlphaFoldDB" id="S3CE88"/>
<dbReference type="EMBL" id="ATCF01000020">
    <property type="protein sequence ID" value="EPD98844.1"/>
    <property type="molecule type" value="Genomic_DNA"/>
</dbReference>
<evidence type="ECO:0000256" key="7">
    <source>
        <dbReference type="ARBA" id="ARBA00023136"/>
    </source>
</evidence>
<protein>
    <recommendedName>
        <fullName evidence="11">Auxin efflux carrier</fullName>
    </recommendedName>
</protein>
<evidence type="ECO:0000256" key="8">
    <source>
        <dbReference type="SAM" id="Phobius"/>
    </source>
</evidence>
<evidence type="ECO:0008006" key="11">
    <source>
        <dbReference type="Google" id="ProtNLM"/>
    </source>
</evidence>
<feature type="transmembrane region" description="Helical" evidence="8">
    <location>
        <begin position="205"/>
        <end position="226"/>
    </location>
</feature>
<name>S3CE88_9BURK</name>
<gene>
    <name evidence="9" type="ORF">HMPREF1476_01419</name>
</gene>
<dbReference type="Gene3D" id="1.20.1530.20">
    <property type="match status" value="1"/>
</dbReference>
<keyword evidence="6 8" id="KW-1133">Transmembrane helix</keyword>
<dbReference type="eggNOG" id="COG0679">
    <property type="taxonomic scope" value="Bacteria"/>
</dbReference>
<feature type="transmembrane region" description="Helical" evidence="8">
    <location>
        <begin position="62"/>
        <end position="82"/>
    </location>
</feature>
<feature type="transmembrane region" description="Helical" evidence="8">
    <location>
        <begin position="178"/>
        <end position="199"/>
    </location>
</feature>
<keyword evidence="10" id="KW-1185">Reference proteome</keyword>
<dbReference type="GO" id="GO:0005886">
    <property type="term" value="C:plasma membrane"/>
    <property type="evidence" value="ECO:0007669"/>
    <property type="project" value="UniProtKB-SubCell"/>
</dbReference>
<keyword evidence="4" id="KW-1003">Cell membrane</keyword>
<feature type="transmembrane region" description="Helical" evidence="8">
    <location>
        <begin position="94"/>
        <end position="116"/>
    </location>
</feature>
<evidence type="ECO:0000256" key="2">
    <source>
        <dbReference type="ARBA" id="ARBA00010145"/>
    </source>
</evidence>
<evidence type="ECO:0000256" key="1">
    <source>
        <dbReference type="ARBA" id="ARBA00004651"/>
    </source>
</evidence>
<dbReference type="PANTHER" id="PTHR36838">
    <property type="entry name" value="AUXIN EFFLUX CARRIER FAMILY PROTEIN"/>
    <property type="match status" value="1"/>
</dbReference>
<dbReference type="Pfam" id="PF03547">
    <property type="entry name" value="Mem_trans"/>
    <property type="match status" value="1"/>
</dbReference>
<proteinExistence type="inferred from homology"/>
<dbReference type="STRING" id="1203554.HMPREF1476_01419"/>
<dbReference type="HOGENOM" id="CLU_056175_3_1_4"/>
<feature type="transmembrane region" description="Helical" evidence="8">
    <location>
        <begin position="247"/>
        <end position="272"/>
    </location>
</feature>
<feature type="transmembrane region" description="Helical" evidence="8">
    <location>
        <begin position="292"/>
        <end position="315"/>
    </location>
</feature>
<dbReference type="InterPro" id="IPR038770">
    <property type="entry name" value="Na+/solute_symporter_sf"/>
</dbReference>
<dbReference type="InterPro" id="IPR004776">
    <property type="entry name" value="Mem_transp_PIN-like"/>
</dbReference>
<keyword evidence="5 8" id="KW-0812">Transmembrane</keyword>
<reference evidence="9 10" key="1">
    <citation type="submission" date="2013-04" db="EMBL/GenBank/DDBJ databases">
        <title>The Genome Sequence of Sutterella wadsworthensis HGA0223.</title>
        <authorList>
            <consortium name="The Broad Institute Genomics Platform"/>
            <person name="Earl A."/>
            <person name="Ward D."/>
            <person name="Feldgarden M."/>
            <person name="Gevers D."/>
            <person name="Schmidt T.M."/>
            <person name="Dover J."/>
            <person name="Dai D."/>
            <person name="Walker B."/>
            <person name="Young S."/>
            <person name="Zeng Q."/>
            <person name="Gargeya S."/>
            <person name="Fitzgerald M."/>
            <person name="Haas B."/>
            <person name="Abouelleil A."/>
            <person name="Allen A.W."/>
            <person name="Alvarado L."/>
            <person name="Arachchi H.M."/>
            <person name="Berlin A.M."/>
            <person name="Chapman S.B."/>
            <person name="Gainer-Dewar J."/>
            <person name="Goldberg J."/>
            <person name="Griggs A."/>
            <person name="Gujja S."/>
            <person name="Hansen M."/>
            <person name="Howarth C."/>
            <person name="Imamovic A."/>
            <person name="Ireland A."/>
            <person name="Larimer J."/>
            <person name="McCowan C."/>
            <person name="Murphy C."/>
            <person name="Pearson M."/>
            <person name="Poon T.W."/>
            <person name="Priest M."/>
            <person name="Roberts A."/>
            <person name="Saif S."/>
            <person name="Shea T."/>
            <person name="Sisk P."/>
            <person name="Sykes S."/>
            <person name="Wortman J."/>
            <person name="Nusbaum C."/>
            <person name="Birren B."/>
        </authorList>
    </citation>
    <scope>NUCLEOTIDE SEQUENCE [LARGE SCALE GENOMIC DNA]</scope>
    <source>
        <strain evidence="9 10">HGA0223</strain>
    </source>
</reference>
<sequence length="316" mass="32874">MDSVALIAPDFSIILLGLLLRLKCEYSEDFWKQAERLVFYVLFPPLLFTSISGSSLSLGESAGFLAAGIGAMLIGVCASWCIRYLVKADLVTHASLFQCGFRFNTYIGFALALKLFGDQGFALLALLIAFWVPISNTIAVSALAGAVAKRDAALGKQTKGSEPSLMVVTGKAVVQNPLIIATVLGLCCNLLGITVPATVHHFLKGLGNASLAMGLLCIGAGLRFAALRGSWGLILTGAVQRLMLLPLVAWGVTVACGLPPAAAGVVIIFAALPTAQSCYVMTAAMHGNAPAVAAATSLQTLAAIVTLPIWISLAIL</sequence>
<dbReference type="RefSeq" id="WP_016474635.1">
    <property type="nucleotide sequence ID" value="NZ_KE150480.1"/>
</dbReference>
<feature type="transmembrane region" description="Helical" evidence="8">
    <location>
        <begin position="6"/>
        <end position="24"/>
    </location>
</feature>
<feature type="transmembrane region" description="Helical" evidence="8">
    <location>
        <begin position="36"/>
        <end position="56"/>
    </location>
</feature>
<organism evidence="9 10">
    <name type="scientific">Sutterella wadsworthensis HGA0223</name>
    <dbReference type="NCBI Taxonomy" id="1203554"/>
    <lineage>
        <taxon>Bacteria</taxon>
        <taxon>Pseudomonadati</taxon>
        <taxon>Pseudomonadota</taxon>
        <taxon>Betaproteobacteria</taxon>
        <taxon>Burkholderiales</taxon>
        <taxon>Sutterellaceae</taxon>
        <taxon>Sutterella</taxon>
    </lineage>
</organism>